<gene>
    <name evidence="2" type="ORF">DH2020_045703</name>
</gene>
<proteinExistence type="predicted"/>
<evidence type="ECO:0000313" key="3">
    <source>
        <dbReference type="Proteomes" id="UP001318860"/>
    </source>
</evidence>
<dbReference type="Proteomes" id="UP001318860">
    <property type="component" value="Unassembled WGS sequence"/>
</dbReference>
<organism evidence="2 3">
    <name type="scientific">Rehmannia glutinosa</name>
    <name type="common">Chinese foxglove</name>
    <dbReference type="NCBI Taxonomy" id="99300"/>
    <lineage>
        <taxon>Eukaryota</taxon>
        <taxon>Viridiplantae</taxon>
        <taxon>Streptophyta</taxon>
        <taxon>Embryophyta</taxon>
        <taxon>Tracheophyta</taxon>
        <taxon>Spermatophyta</taxon>
        <taxon>Magnoliopsida</taxon>
        <taxon>eudicotyledons</taxon>
        <taxon>Gunneridae</taxon>
        <taxon>Pentapetalae</taxon>
        <taxon>asterids</taxon>
        <taxon>lamiids</taxon>
        <taxon>Lamiales</taxon>
        <taxon>Orobanchaceae</taxon>
        <taxon>Rehmannieae</taxon>
        <taxon>Rehmannia</taxon>
    </lineage>
</organism>
<dbReference type="PANTHER" id="PTHR34222:SF100">
    <property type="entry name" value="CCHC-TYPE DOMAIN-CONTAINING PROTEIN"/>
    <property type="match status" value="1"/>
</dbReference>
<dbReference type="EMBL" id="JABTTQ020003058">
    <property type="protein sequence ID" value="KAK6120551.1"/>
    <property type="molecule type" value="Genomic_DNA"/>
</dbReference>
<dbReference type="InterPro" id="IPR029472">
    <property type="entry name" value="Copia-like_N"/>
</dbReference>
<evidence type="ECO:0000259" key="1">
    <source>
        <dbReference type="Pfam" id="PF14244"/>
    </source>
</evidence>
<dbReference type="Pfam" id="PF14244">
    <property type="entry name" value="Retrotran_gag_3"/>
    <property type="match status" value="1"/>
</dbReference>
<name>A0ABR0UF44_REHGL</name>
<accession>A0ABR0UF44</accession>
<protein>
    <recommendedName>
        <fullName evidence="1">Retrotransposon Copia-like N-terminal domain-containing protein</fullName>
    </recommendedName>
</protein>
<keyword evidence="3" id="KW-1185">Reference proteome</keyword>
<evidence type="ECO:0000313" key="2">
    <source>
        <dbReference type="EMBL" id="KAK6120551.1"/>
    </source>
</evidence>
<reference evidence="2 3" key="1">
    <citation type="journal article" date="2021" name="Comput. Struct. Biotechnol. J.">
        <title>De novo genome assembly of the potent medicinal plant Rehmannia glutinosa using nanopore technology.</title>
        <authorList>
            <person name="Ma L."/>
            <person name="Dong C."/>
            <person name="Song C."/>
            <person name="Wang X."/>
            <person name="Zheng X."/>
            <person name="Niu Y."/>
            <person name="Chen S."/>
            <person name="Feng W."/>
        </authorList>
    </citation>
    <scope>NUCLEOTIDE SEQUENCE [LARGE SCALE GENOMIC DNA]</scope>
    <source>
        <strain evidence="2">DH-2019</strain>
    </source>
</reference>
<sequence>MERGDVSQPISFLLDGSNYVPWAQVMTSFLKGRKLWRIFIGSLMEPKQQKDEAEFGCFDTSKEVWDFLAKRYSAADGAHQYQLATTLHYMCQEPGQPINNFLSQIHTIWDQLTASEPTWECNADAEKFANWRDRSRLVQFLMALHDDFEPVRASLLYRCTFPTLDQAVQEVIIEETQLHSRKS</sequence>
<dbReference type="PANTHER" id="PTHR34222">
    <property type="entry name" value="GAG_PRE-INTEGRS DOMAIN-CONTAINING PROTEIN"/>
    <property type="match status" value="1"/>
</dbReference>
<feature type="domain" description="Retrotransposon Copia-like N-terminal" evidence="1">
    <location>
        <begin position="10"/>
        <end position="47"/>
    </location>
</feature>
<comment type="caution">
    <text evidence="2">The sequence shown here is derived from an EMBL/GenBank/DDBJ whole genome shotgun (WGS) entry which is preliminary data.</text>
</comment>